<gene>
    <name evidence="4" type="ORF">GCM10009754_47370</name>
</gene>
<organism evidence="4 5">
    <name type="scientific">Amycolatopsis minnesotensis</name>
    <dbReference type="NCBI Taxonomy" id="337894"/>
    <lineage>
        <taxon>Bacteria</taxon>
        <taxon>Bacillati</taxon>
        <taxon>Actinomycetota</taxon>
        <taxon>Actinomycetes</taxon>
        <taxon>Pseudonocardiales</taxon>
        <taxon>Pseudonocardiaceae</taxon>
        <taxon>Amycolatopsis</taxon>
    </lineage>
</organism>
<evidence type="ECO:0000313" key="4">
    <source>
        <dbReference type="EMBL" id="GAA1968814.1"/>
    </source>
</evidence>
<evidence type="ECO:0000313" key="5">
    <source>
        <dbReference type="Proteomes" id="UP001501116"/>
    </source>
</evidence>
<reference evidence="5" key="1">
    <citation type="journal article" date="2019" name="Int. J. Syst. Evol. Microbiol.">
        <title>The Global Catalogue of Microorganisms (GCM) 10K type strain sequencing project: providing services to taxonomists for standard genome sequencing and annotation.</title>
        <authorList>
            <consortium name="The Broad Institute Genomics Platform"/>
            <consortium name="The Broad Institute Genome Sequencing Center for Infectious Disease"/>
            <person name="Wu L."/>
            <person name="Ma J."/>
        </authorList>
    </citation>
    <scope>NUCLEOTIDE SEQUENCE [LARGE SCALE GENOMIC DNA]</scope>
    <source>
        <strain evidence="5">JCM 14545</strain>
    </source>
</reference>
<sequence length="169" mass="18316">MVISGEDLGVAIDDTWLFRGLNVVVDTGECLVLAGPNGVGKSTFLRLLHGTQRPAEGSLTVCGGTPDERRAAFLRKVSVLMDDFALFDELSPRQHLDLLLRSHPGASGDPAELLEPAGLQHRADAPAADLSAGQWRRLLIVAAIARPHEVLLLDEPERALDAEGREWLR</sequence>
<comment type="caution">
    <text evidence="4">The sequence shown here is derived from an EMBL/GenBank/DDBJ whole genome shotgun (WGS) entry which is preliminary data.</text>
</comment>
<proteinExistence type="inferred from homology"/>
<accession>A0ABP5CVF5</accession>
<evidence type="ECO:0000256" key="1">
    <source>
        <dbReference type="ARBA" id="ARBA00005417"/>
    </source>
</evidence>
<keyword evidence="4" id="KW-0067">ATP-binding</keyword>
<keyword evidence="5" id="KW-1185">Reference proteome</keyword>
<dbReference type="GO" id="GO:0005524">
    <property type="term" value="F:ATP binding"/>
    <property type="evidence" value="ECO:0007669"/>
    <property type="project" value="UniProtKB-KW"/>
</dbReference>
<dbReference type="InterPro" id="IPR003439">
    <property type="entry name" value="ABC_transporter-like_ATP-bd"/>
</dbReference>
<keyword evidence="2" id="KW-0813">Transport</keyword>
<dbReference type="EMBL" id="BAAANN010000019">
    <property type="protein sequence ID" value="GAA1968814.1"/>
    <property type="molecule type" value="Genomic_DNA"/>
</dbReference>
<dbReference type="InterPro" id="IPR027417">
    <property type="entry name" value="P-loop_NTPase"/>
</dbReference>
<dbReference type="PANTHER" id="PTHR43335">
    <property type="entry name" value="ABC TRANSPORTER, ATP-BINDING PROTEIN"/>
    <property type="match status" value="1"/>
</dbReference>
<dbReference type="InterPro" id="IPR017871">
    <property type="entry name" value="ABC_transporter-like_CS"/>
</dbReference>
<name>A0ABP5CVF5_9PSEU</name>
<dbReference type="Gene3D" id="3.40.50.300">
    <property type="entry name" value="P-loop containing nucleotide triphosphate hydrolases"/>
    <property type="match status" value="1"/>
</dbReference>
<dbReference type="Pfam" id="PF00005">
    <property type="entry name" value="ABC_tran"/>
    <property type="match status" value="1"/>
</dbReference>
<feature type="domain" description="ABC transporter" evidence="3">
    <location>
        <begin position="19"/>
        <end position="156"/>
    </location>
</feature>
<protein>
    <submittedName>
        <fullName evidence="4">ABC transporter ATP-binding protein</fullName>
    </submittedName>
</protein>
<comment type="similarity">
    <text evidence="1">Belongs to the ABC transporter superfamily.</text>
</comment>
<evidence type="ECO:0000256" key="2">
    <source>
        <dbReference type="ARBA" id="ARBA00022448"/>
    </source>
</evidence>
<keyword evidence="4" id="KW-0547">Nucleotide-binding</keyword>
<dbReference type="RefSeq" id="WP_344422727.1">
    <property type="nucleotide sequence ID" value="NZ_BAAANN010000019.1"/>
</dbReference>
<dbReference type="PANTHER" id="PTHR43335:SF4">
    <property type="entry name" value="ABC TRANSPORTER, ATP-BINDING PROTEIN"/>
    <property type="match status" value="1"/>
</dbReference>
<dbReference type="SUPFAM" id="SSF52540">
    <property type="entry name" value="P-loop containing nucleoside triphosphate hydrolases"/>
    <property type="match status" value="1"/>
</dbReference>
<evidence type="ECO:0000259" key="3">
    <source>
        <dbReference type="Pfam" id="PF00005"/>
    </source>
</evidence>
<dbReference type="Proteomes" id="UP001501116">
    <property type="component" value="Unassembled WGS sequence"/>
</dbReference>
<dbReference type="PROSITE" id="PS00211">
    <property type="entry name" value="ABC_TRANSPORTER_1"/>
    <property type="match status" value="1"/>
</dbReference>